<evidence type="ECO:0000256" key="9">
    <source>
        <dbReference type="ARBA" id="ARBA00023157"/>
    </source>
</evidence>
<dbReference type="SMART" id="SM00270">
    <property type="entry name" value="ChtBD1"/>
    <property type="match status" value="1"/>
</dbReference>
<keyword evidence="9 15" id="KW-1015">Disulfide bond</keyword>
<keyword evidence="6 19" id="KW-0378">Hydrolase</keyword>
<evidence type="ECO:0000256" key="6">
    <source>
        <dbReference type="ARBA" id="ARBA00022801"/>
    </source>
</evidence>
<dbReference type="GO" id="GO:0016998">
    <property type="term" value="P:cell wall macromolecule catabolic process"/>
    <property type="evidence" value="ECO:0007669"/>
    <property type="project" value="InterPro"/>
</dbReference>
<dbReference type="GO" id="GO:0000272">
    <property type="term" value="P:polysaccharide catabolic process"/>
    <property type="evidence" value="ECO:0007669"/>
    <property type="project" value="UniProtKB-KW"/>
</dbReference>
<evidence type="ECO:0000256" key="7">
    <source>
        <dbReference type="ARBA" id="ARBA00022821"/>
    </source>
</evidence>
<dbReference type="InterPro" id="IPR023346">
    <property type="entry name" value="Lysozyme-like_dom_sf"/>
</dbReference>
<organism evidence="19">
    <name type="scientific">Beta vulgaris subsp. vulgaris</name>
    <name type="common">Beet</name>
    <dbReference type="NCBI Taxonomy" id="3555"/>
    <lineage>
        <taxon>Eukaryota</taxon>
        <taxon>Viridiplantae</taxon>
        <taxon>Streptophyta</taxon>
        <taxon>Embryophyta</taxon>
        <taxon>Tracheophyta</taxon>
        <taxon>Spermatophyta</taxon>
        <taxon>Magnoliopsida</taxon>
        <taxon>eudicotyledons</taxon>
        <taxon>Gunneridae</taxon>
        <taxon>Pentapetalae</taxon>
        <taxon>Caryophyllales</taxon>
        <taxon>Chenopodiaceae</taxon>
        <taxon>Betoideae</taxon>
        <taxon>Beta</taxon>
    </lineage>
</organism>
<dbReference type="InterPro" id="IPR016283">
    <property type="entry name" value="Glyco_hydro_19"/>
</dbReference>
<accession>Q9XFW7</accession>
<dbReference type="GO" id="GO:0006032">
    <property type="term" value="P:chitin catabolic process"/>
    <property type="evidence" value="ECO:0007669"/>
    <property type="project" value="UniProtKB-KW"/>
</dbReference>
<dbReference type="SUPFAM" id="SSF57016">
    <property type="entry name" value="Plant lectins/antimicrobial peptides"/>
    <property type="match status" value="1"/>
</dbReference>
<dbReference type="PROSITE" id="PS00026">
    <property type="entry name" value="CHIT_BIND_I_1"/>
    <property type="match status" value="1"/>
</dbReference>
<keyword evidence="13" id="KW-0624">Polysaccharide degradation</keyword>
<keyword evidence="4 16" id="KW-0147">Chitin-binding</keyword>
<dbReference type="Gene3D" id="1.10.530.10">
    <property type="match status" value="1"/>
</dbReference>
<dbReference type="InterPro" id="IPR001002">
    <property type="entry name" value="Chitin-bd_1"/>
</dbReference>
<gene>
    <name evidence="19" type="primary">Ch4</name>
</gene>
<comment type="caution">
    <text evidence="16">Lacks conserved residue(s) required for the propagation of feature annotation.</text>
</comment>
<feature type="domain" description="Chitin-binding type-1" evidence="18">
    <location>
        <begin position="24"/>
        <end position="59"/>
    </location>
</feature>
<proteinExistence type="evidence at transcript level"/>
<keyword evidence="5 17" id="KW-0732">Signal</keyword>
<keyword evidence="12 19" id="KW-0326">Glycosidase</keyword>
<evidence type="ECO:0000256" key="4">
    <source>
        <dbReference type="ARBA" id="ARBA00022669"/>
    </source>
</evidence>
<feature type="signal peptide" evidence="17">
    <location>
        <begin position="1"/>
        <end position="24"/>
    </location>
</feature>
<dbReference type="EMBL" id="X75945">
    <property type="protein sequence ID" value="CAA53544.1"/>
    <property type="molecule type" value="mRNA"/>
</dbReference>
<feature type="disulfide bond" evidence="15 16">
    <location>
        <begin position="29"/>
        <end position="41"/>
    </location>
</feature>
<reference evidence="19" key="1">
    <citation type="submission" date="1993-12" db="EMBL/GenBank/DDBJ databases">
        <authorList>
            <person name="Gottschalk T."/>
        </authorList>
    </citation>
    <scope>NUCLEOTIDE SEQUENCE</scope>
    <source>
        <tissue evidence="19">Leaf</tissue>
    </source>
</reference>
<feature type="disulfide bond" evidence="15 16">
    <location>
        <begin position="34"/>
        <end position="48"/>
    </location>
</feature>
<dbReference type="PANTHER" id="PTHR22595">
    <property type="entry name" value="CHITINASE-RELATED"/>
    <property type="match status" value="1"/>
</dbReference>
<keyword evidence="7" id="KW-0611">Plant defense</keyword>
<feature type="active site" description="Proton donor" evidence="14">
    <location>
        <position position="130"/>
    </location>
</feature>
<evidence type="ECO:0000256" key="11">
    <source>
        <dbReference type="ARBA" id="ARBA00023277"/>
    </source>
</evidence>
<evidence type="ECO:0000256" key="10">
    <source>
        <dbReference type="ARBA" id="ARBA00023180"/>
    </source>
</evidence>
<dbReference type="Gene3D" id="3.30.60.10">
    <property type="entry name" value="Endochitinase-like"/>
    <property type="match status" value="1"/>
</dbReference>
<feature type="disulfide bond" evidence="15">
    <location>
        <begin position="146"/>
        <end position="154"/>
    </location>
</feature>
<dbReference type="Pfam" id="PF00182">
    <property type="entry name" value="Glyco_hydro_19"/>
    <property type="match status" value="1"/>
</dbReference>
<feature type="chain" id="PRO_5004336432" description="chitinase" evidence="17">
    <location>
        <begin position="25"/>
        <end position="265"/>
    </location>
</feature>
<evidence type="ECO:0000256" key="17">
    <source>
        <dbReference type="SAM" id="SignalP"/>
    </source>
</evidence>
<dbReference type="CDD" id="cd00325">
    <property type="entry name" value="chitinase_GH19"/>
    <property type="match status" value="1"/>
</dbReference>
<sequence>MSSFGPIFAILMALACMSSTLVVAQNCGCASNLCCSRFGFCGSTDAYCGEGCREGPCRSPSSGGGSVSSLVTDAFFNRIINQASASCAGKRFYTRAAFLSALRFYPQFGSGSSDVVRREVAAFFAHVTHETGHFCYIEEIAKSTYCQSSAAFPCNPSKQYYGRGPLQITWNYNYIPAGRSIGFDGLNAPETVANNAVTAFRTAFWFWMNNVHSVIVNGQGFGASIRAINGIECNGGNSAAVTARVGYYTQYCQQLGVSPGNNLRC</sequence>
<keyword evidence="8" id="KW-0146">Chitin degradation</keyword>
<dbReference type="GO" id="GO:0008843">
    <property type="term" value="F:endochitinase activity"/>
    <property type="evidence" value="ECO:0007669"/>
    <property type="project" value="UniProtKB-EC"/>
</dbReference>
<dbReference type="GO" id="GO:0008061">
    <property type="term" value="F:chitin binding"/>
    <property type="evidence" value="ECO:0007669"/>
    <property type="project" value="UniProtKB-UniRule"/>
</dbReference>
<dbReference type="InterPro" id="IPR000726">
    <property type="entry name" value="Glyco_hydro_19_cat"/>
</dbReference>
<evidence type="ECO:0000256" key="2">
    <source>
        <dbReference type="ARBA" id="ARBA00009373"/>
    </source>
</evidence>
<dbReference type="PROSITE" id="PS50941">
    <property type="entry name" value="CHIT_BIND_I_2"/>
    <property type="match status" value="1"/>
</dbReference>
<feature type="disulfide bond" evidence="15">
    <location>
        <begin position="87"/>
        <end position="135"/>
    </location>
</feature>
<dbReference type="Gene3D" id="3.30.20.10">
    <property type="entry name" value="Endochitinase, domain 2"/>
    <property type="match status" value="1"/>
</dbReference>
<evidence type="ECO:0000256" key="16">
    <source>
        <dbReference type="PROSITE-ProRule" id="PRU00261"/>
    </source>
</evidence>
<protein>
    <recommendedName>
        <fullName evidence="3">chitinase</fullName>
        <ecNumber evidence="3">3.2.1.14</ecNumber>
    </recommendedName>
</protein>
<keyword evidence="11" id="KW-0119">Carbohydrate metabolism</keyword>
<dbReference type="InterPro" id="IPR036861">
    <property type="entry name" value="Endochitinase-like_sf"/>
</dbReference>
<comment type="catalytic activity">
    <reaction evidence="1">
        <text>Random endo-hydrolysis of N-acetyl-beta-D-glucosaminide (1-&gt;4)-beta-linkages in chitin and chitodextrins.</text>
        <dbReference type="EC" id="3.2.1.14"/>
    </reaction>
</comment>
<comment type="similarity">
    <text evidence="2">Belongs to the glycosyl hydrolase 19 family. Chitinase class I subfamily.</text>
</comment>
<evidence type="ECO:0000256" key="13">
    <source>
        <dbReference type="ARBA" id="ARBA00023326"/>
    </source>
</evidence>
<evidence type="ECO:0000256" key="8">
    <source>
        <dbReference type="ARBA" id="ARBA00023024"/>
    </source>
</evidence>
<dbReference type="FunFam" id="3.30.20.10:FF:000001">
    <property type="entry name" value="Endochitinase (Chitinase)"/>
    <property type="match status" value="1"/>
</dbReference>
<evidence type="ECO:0000256" key="12">
    <source>
        <dbReference type="ARBA" id="ARBA00023295"/>
    </source>
</evidence>
<evidence type="ECO:0000313" key="19">
    <source>
        <dbReference type="EMBL" id="CAA53544.1"/>
    </source>
</evidence>
<keyword evidence="10" id="KW-0325">Glycoprotein</keyword>
<dbReference type="CDD" id="cd00035">
    <property type="entry name" value="ChtBD1"/>
    <property type="match status" value="1"/>
</dbReference>
<evidence type="ECO:0000259" key="18">
    <source>
        <dbReference type="PROSITE" id="PS50941"/>
    </source>
</evidence>
<dbReference type="PRINTS" id="PR00451">
    <property type="entry name" value="CHITINBINDNG"/>
</dbReference>
<dbReference type="PIRSF" id="PIRSF001060">
    <property type="entry name" value="Endochitinase"/>
    <property type="match status" value="1"/>
</dbReference>
<evidence type="ECO:0000256" key="1">
    <source>
        <dbReference type="ARBA" id="ARBA00000822"/>
    </source>
</evidence>
<dbReference type="Pfam" id="PF00187">
    <property type="entry name" value="Chitin_bind_1"/>
    <property type="match status" value="1"/>
</dbReference>
<dbReference type="InterPro" id="IPR018371">
    <property type="entry name" value="Chitin-binding_1_CS"/>
</dbReference>
<evidence type="ECO:0000256" key="15">
    <source>
        <dbReference type="PIRSR" id="PIRSR001060-2"/>
    </source>
</evidence>
<evidence type="ECO:0000256" key="14">
    <source>
        <dbReference type="PIRSR" id="PIRSR001060-1"/>
    </source>
</evidence>
<dbReference type="EC" id="3.2.1.14" evidence="3"/>
<dbReference type="FunFam" id="3.30.60.10:FF:000004">
    <property type="entry name" value="Endochitinase At2g43590"/>
    <property type="match status" value="1"/>
</dbReference>
<name>Q9XFW7_BETVV</name>
<reference evidence="19" key="2">
    <citation type="journal article" date="1999" name="Plant Sci.">
        <title>Immunolocalization and characterization of a beta-1,3-glucanase from sugar beet, deduction of its primary structure and nucleotide sequence by cDNA and genomic cloning.</title>
        <authorList>
            <person name="Gottschalk T.E."/>
            <person name="Mikkelsen J.D."/>
        </authorList>
    </citation>
    <scope>NUCLEOTIDE SEQUENCE</scope>
    <source>
        <tissue evidence="19">Leaf</tissue>
    </source>
</reference>
<dbReference type="GO" id="GO:0006952">
    <property type="term" value="P:defense response"/>
    <property type="evidence" value="ECO:0007669"/>
    <property type="project" value="UniProtKB-KW"/>
</dbReference>
<evidence type="ECO:0000256" key="3">
    <source>
        <dbReference type="ARBA" id="ARBA00012729"/>
    </source>
</evidence>
<dbReference type="PANTHER" id="PTHR22595:SF194">
    <property type="entry name" value="CHITINASE FAMILY PROTEIN"/>
    <property type="match status" value="1"/>
</dbReference>
<evidence type="ECO:0000256" key="5">
    <source>
        <dbReference type="ARBA" id="ARBA00022729"/>
    </source>
</evidence>
<dbReference type="AlphaFoldDB" id="Q9XFW7"/>
<feature type="disulfide bond" evidence="15">
    <location>
        <begin position="233"/>
        <end position="265"/>
    </location>
</feature>
<dbReference type="PROSITE" id="PS00773">
    <property type="entry name" value="CHITINASE_19_1"/>
    <property type="match status" value="1"/>
</dbReference>
<dbReference type="SUPFAM" id="SSF53955">
    <property type="entry name" value="Lysozyme-like"/>
    <property type="match status" value="1"/>
</dbReference>